<dbReference type="EMBL" id="JBHRVV010000001">
    <property type="protein sequence ID" value="MFC3457206.1"/>
    <property type="molecule type" value="Genomic_DNA"/>
</dbReference>
<comment type="caution">
    <text evidence="2">The sequence shown here is derived from an EMBL/GenBank/DDBJ whole genome shotgun (WGS) entry which is preliminary data.</text>
</comment>
<evidence type="ECO:0000256" key="1">
    <source>
        <dbReference type="SAM" id="MobiDB-lite"/>
    </source>
</evidence>
<evidence type="ECO:0000313" key="3">
    <source>
        <dbReference type="Proteomes" id="UP001595665"/>
    </source>
</evidence>
<organism evidence="2 3">
    <name type="scientific">Massilia haematophila</name>
    <dbReference type="NCBI Taxonomy" id="457923"/>
    <lineage>
        <taxon>Bacteria</taxon>
        <taxon>Pseudomonadati</taxon>
        <taxon>Pseudomonadota</taxon>
        <taxon>Betaproteobacteria</taxon>
        <taxon>Burkholderiales</taxon>
        <taxon>Oxalobacteraceae</taxon>
        <taxon>Telluria group</taxon>
        <taxon>Massilia</taxon>
    </lineage>
</organism>
<evidence type="ECO:0000313" key="2">
    <source>
        <dbReference type="EMBL" id="MFC3457206.1"/>
    </source>
</evidence>
<proteinExistence type="predicted"/>
<keyword evidence="3" id="KW-1185">Reference proteome</keyword>
<accession>A0ABV7PFJ1</accession>
<reference evidence="3" key="1">
    <citation type="journal article" date="2019" name="Int. J. Syst. Evol. Microbiol.">
        <title>The Global Catalogue of Microorganisms (GCM) 10K type strain sequencing project: providing services to taxonomists for standard genome sequencing and annotation.</title>
        <authorList>
            <consortium name="The Broad Institute Genomics Platform"/>
            <consortium name="The Broad Institute Genome Sequencing Center for Infectious Disease"/>
            <person name="Wu L."/>
            <person name="Ma J."/>
        </authorList>
    </citation>
    <scope>NUCLEOTIDE SEQUENCE [LARGE SCALE GENOMIC DNA]</scope>
    <source>
        <strain evidence="3">CCM 7480</strain>
    </source>
</reference>
<gene>
    <name evidence="2" type="ORF">ACFOPH_02935</name>
</gene>
<sequence>MTRLERQLGGNTAQDRKDIAAAAAVPRGRLYRQDMADISSAAPAPKSPDPDKNK</sequence>
<dbReference type="RefSeq" id="WP_379733392.1">
    <property type="nucleotide sequence ID" value="NZ_JBHRVV010000001.1"/>
</dbReference>
<name>A0ABV7PFJ1_9BURK</name>
<feature type="region of interest" description="Disordered" evidence="1">
    <location>
        <begin position="34"/>
        <end position="54"/>
    </location>
</feature>
<protein>
    <submittedName>
        <fullName evidence="2">Uncharacterized protein</fullName>
    </submittedName>
</protein>
<dbReference type="Proteomes" id="UP001595665">
    <property type="component" value="Unassembled WGS sequence"/>
</dbReference>